<keyword evidence="2" id="KW-1185">Reference proteome</keyword>
<reference evidence="1" key="1">
    <citation type="submission" date="2022-01" db="EMBL/GenBank/DDBJ databases">
        <title>Comparative genomics reveals a dynamic genome evolution in the ectomycorrhizal milk-cap (Lactarius) mushrooms.</title>
        <authorList>
            <consortium name="DOE Joint Genome Institute"/>
            <person name="Lebreton A."/>
            <person name="Tang N."/>
            <person name="Kuo A."/>
            <person name="LaButti K."/>
            <person name="Drula E."/>
            <person name="Barry K."/>
            <person name="Clum A."/>
            <person name="Lipzen A."/>
            <person name="Mousain D."/>
            <person name="Ng V."/>
            <person name="Wang R."/>
            <person name="Wang X."/>
            <person name="Dai Y."/>
            <person name="Henrissat B."/>
            <person name="Grigoriev I.V."/>
            <person name="Guerin-Laguette A."/>
            <person name="Yu F."/>
            <person name="Martin F.M."/>
        </authorList>
    </citation>
    <scope>NUCLEOTIDE SEQUENCE</scope>
    <source>
        <strain evidence="1">QP</strain>
    </source>
</reference>
<evidence type="ECO:0000313" key="2">
    <source>
        <dbReference type="Proteomes" id="UP001201163"/>
    </source>
</evidence>
<comment type="caution">
    <text evidence="1">The sequence shown here is derived from an EMBL/GenBank/DDBJ whole genome shotgun (WGS) entry which is preliminary data.</text>
</comment>
<dbReference type="Proteomes" id="UP001201163">
    <property type="component" value="Unassembled WGS sequence"/>
</dbReference>
<gene>
    <name evidence="1" type="ORF">EDB92DRAFT_1807327</name>
</gene>
<proteinExistence type="predicted"/>
<accession>A0AAD4Q2I5</accession>
<organism evidence="1 2">
    <name type="scientific">Lactarius akahatsu</name>
    <dbReference type="NCBI Taxonomy" id="416441"/>
    <lineage>
        <taxon>Eukaryota</taxon>
        <taxon>Fungi</taxon>
        <taxon>Dikarya</taxon>
        <taxon>Basidiomycota</taxon>
        <taxon>Agaricomycotina</taxon>
        <taxon>Agaricomycetes</taxon>
        <taxon>Russulales</taxon>
        <taxon>Russulaceae</taxon>
        <taxon>Lactarius</taxon>
    </lineage>
</organism>
<dbReference type="AlphaFoldDB" id="A0AAD4Q2I5"/>
<dbReference type="EMBL" id="JAKELL010000219">
    <property type="protein sequence ID" value="KAH8978522.1"/>
    <property type="molecule type" value="Genomic_DNA"/>
</dbReference>
<feature type="non-terminal residue" evidence="1">
    <location>
        <position position="1"/>
    </location>
</feature>
<protein>
    <submittedName>
        <fullName evidence="1">Uncharacterized protein</fullName>
    </submittedName>
</protein>
<sequence length="146" mass="16524">DCPNIHLLSLETLDPISSYHDILHVLRFDGNPPPLLFMVFCNDQKEMERLCQFAHSQVPSELIGKLLWFHSLMSTKFWTETIKKLHLCEIWGIFCTDMAGMVHGFHKVSMSCQSVVRVLTCAMSSLLFSGDTQSLCVCSGSILVMQ</sequence>
<name>A0AAD4Q2I5_9AGAM</name>
<evidence type="ECO:0000313" key="1">
    <source>
        <dbReference type="EMBL" id="KAH8978522.1"/>
    </source>
</evidence>